<comment type="caution">
    <text evidence="1">The sequence shown here is derived from an EMBL/GenBank/DDBJ whole genome shotgun (WGS) entry which is preliminary data.</text>
</comment>
<evidence type="ECO:0000313" key="2">
    <source>
        <dbReference type="Proteomes" id="UP000013782"/>
    </source>
</evidence>
<evidence type="ECO:0000313" key="1">
    <source>
        <dbReference type="EMBL" id="EOH91142.1"/>
    </source>
</evidence>
<proteinExistence type="predicted"/>
<dbReference type="EMBL" id="AJAQ01000035">
    <property type="protein sequence ID" value="EOH91142.1"/>
    <property type="molecule type" value="Genomic_DNA"/>
</dbReference>
<gene>
    <name evidence="1" type="ORF">UAU_03681</name>
</gene>
<sequence>MQKYTATNDLLFRKMLTSKDSGVILKAFVKDMLGKEFKTLTPRETYHIDSYKKTHDTMKIMRTEVDVLAVAEDGSQVTIEML</sequence>
<name>R2Q3J6_9ENTE</name>
<dbReference type="Proteomes" id="UP000013782">
    <property type="component" value="Unassembled WGS sequence"/>
</dbReference>
<accession>R2Q3J6</accession>
<dbReference type="HOGENOM" id="CLU_2493077_0_0_9"/>
<keyword evidence="2" id="KW-1185">Reference proteome</keyword>
<protein>
    <submittedName>
        <fullName evidence="1">Uncharacterized protein</fullName>
    </submittedName>
</protein>
<dbReference type="OrthoDB" id="1097360at2"/>
<organism evidence="1 2">
    <name type="scientific">Enterococcus pallens ATCC BAA-351</name>
    <dbReference type="NCBI Taxonomy" id="1158607"/>
    <lineage>
        <taxon>Bacteria</taxon>
        <taxon>Bacillati</taxon>
        <taxon>Bacillota</taxon>
        <taxon>Bacilli</taxon>
        <taxon>Lactobacillales</taxon>
        <taxon>Enterococcaceae</taxon>
        <taxon>Enterococcus</taxon>
    </lineage>
</organism>
<dbReference type="eggNOG" id="COG5464">
    <property type="taxonomic scope" value="Bacteria"/>
</dbReference>
<dbReference type="PATRIC" id="fig|1158607.3.peg.3678"/>
<dbReference type="RefSeq" id="WP_010758652.1">
    <property type="nucleotide sequence ID" value="NZ_ASWD01000013.1"/>
</dbReference>
<dbReference type="AlphaFoldDB" id="R2Q3J6"/>
<reference evidence="1 2" key="1">
    <citation type="submission" date="2013-02" db="EMBL/GenBank/DDBJ databases">
        <title>The Genome Sequence of Enterococcus pallens BAA-351.</title>
        <authorList>
            <consortium name="The Broad Institute Genome Sequencing Platform"/>
            <consortium name="The Broad Institute Genome Sequencing Center for Infectious Disease"/>
            <person name="Earl A.M."/>
            <person name="Gilmore M.S."/>
            <person name="Lebreton F."/>
            <person name="Walker B."/>
            <person name="Young S.K."/>
            <person name="Zeng Q."/>
            <person name="Gargeya S."/>
            <person name="Fitzgerald M."/>
            <person name="Haas B."/>
            <person name="Abouelleil A."/>
            <person name="Alvarado L."/>
            <person name="Arachchi H.M."/>
            <person name="Berlin A.M."/>
            <person name="Chapman S.B."/>
            <person name="Dewar J."/>
            <person name="Goldberg J."/>
            <person name="Griggs A."/>
            <person name="Gujja S."/>
            <person name="Hansen M."/>
            <person name="Howarth C."/>
            <person name="Imamovic A."/>
            <person name="Larimer J."/>
            <person name="McCowan C."/>
            <person name="Murphy C."/>
            <person name="Neiman D."/>
            <person name="Pearson M."/>
            <person name="Priest M."/>
            <person name="Roberts A."/>
            <person name="Saif S."/>
            <person name="Shea T."/>
            <person name="Sisk P."/>
            <person name="Sykes S."/>
            <person name="Wortman J."/>
            <person name="Nusbaum C."/>
            <person name="Birren B."/>
        </authorList>
    </citation>
    <scope>NUCLEOTIDE SEQUENCE [LARGE SCALE GENOMIC DNA]</scope>
    <source>
        <strain evidence="1 2">ATCC BAA-351</strain>
    </source>
</reference>